<feature type="transmembrane region" description="Helical" evidence="2">
    <location>
        <begin position="130"/>
        <end position="148"/>
    </location>
</feature>
<evidence type="ECO:0000313" key="3">
    <source>
        <dbReference type="EMBL" id="KAH9309456.1"/>
    </source>
</evidence>
<evidence type="ECO:0000256" key="2">
    <source>
        <dbReference type="SAM" id="Phobius"/>
    </source>
</evidence>
<keyword evidence="2" id="KW-1133">Transmembrane helix</keyword>
<accession>A0AA38KWT4</accession>
<feature type="region of interest" description="Disordered" evidence="1">
    <location>
        <begin position="64"/>
        <end position="88"/>
    </location>
</feature>
<feature type="transmembrane region" description="Helical" evidence="2">
    <location>
        <begin position="168"/>
        <end position="187"/>
    </location>
</feature>
<feature type="compositionally biased region" description="Polar residues" evidence="1">
    <location>
        <begin position="29"/>
        <end position="51"/>
    </location>
</feature>
<gene>
    <name evidence="3" type="ORF">KI387_037367</name>
</gene>
<feature type="non-terminal residue" evidence="3">
    <location>
        <position position="401"/>
    </location>
</feature>
<dbReference type="OMA" id="ARYIMSS"/>
<feature type="region of interest" description="Disordered" evidence="1">
    <location>
        <begin position="1"/>
        <end position="51"/>
    </location>
</feature>
<reference evidence="3 4" key="1">
    <citation type="journal article" date="2021" name="Nat. Plants">
        <title>The Taxus genome provides insights into paclitaxel biosynthesis.</title>
        <authorList>
            <person name="Xiong X."/>
            <person name="Gou J."/>
            <person name="Liao Q."/>
            <person name="Li Y."/>
            <person name="Zhou Q."/>
            <person name="Bi G."/>
            <person name="Li C."/>
            <person name="Du R."/>
            <person name="Wang X."/>
            <person name="Sun T."/>
            <person name="Guo L."/>
            <person name="Liang H."/>
            <person name="Lu P."/>
            <person name="Wu Y."/>
            <person name="Zhang Z."/>
            <person name="Ro D.K."/>
            <person name="Shang Y."/>
            <person name="Huang S."/>
            <person name="Yan J."/>
        </authorList>
    </citation>
    <scope>NUCLEOTIDE SEQUENCE [LARGE SCALE GENOMIC DNA]</scope>
    <source>
        <strain evidence="3">Ta-2019</strain>
    </source>
</reference>
<feature type="compositionally biased region" description="Basic and acidic residues" evidence="1">
    <location>
        <begin position="10"/>
        <end position="27"/>
    </location>
</feature>
<feature type="transmembrane region" description="Helical" evidence="2">
    <location>
        <begin position="368"/>
        <end position="389"/>
    </location>
</feature>
<name>A0AA38KWT4_TAXCH</name>
<feature type="transmembrane region" description="Helical" evidence="2">
    <location>
        <begin position="199"/>
        <end position="218"/>
    </location>
</feature>
<evidence type="ECO:0000313" key="4">
    <source>
        <dbReference type="Proteomes" id="UP000824469"/>
    </source>
</evidence>
<feature type="transmembrane region" description="Helical" evidence="2">
    <location>
        <begin position="248"/>
        <end position="269"/>
    </location>
</feature>
<evidence type="ECO:0000256" key="1">
    <source>
        <dbReference type="SAM" id="MobiDB-lite"/>
    </source>
</evidence>
<dbReference type="EMBL" id="JAHRHJ020000007">
    <property type="protein sequence ID" value="KAH9309456.1"/>
    <property type="molecule type" value="Genomic_DNA"/>
</dbReference>
<dbReference type="Proteomes" id="UP000824469">
    <property type="component" value="Unassembled WGS sequence"/>
</dbReference>
<keyword evidence="2" id="KW-0472">Membrane</keyword>
<protein>
    <submittedName>
        <fullName evidence="3">Uncharacterized protein</fullName>
    </submittedName>
</protein>
<feature type="transmembrane region" description="Helical" evidence="2">
    <location>
        <begin position="106"/>
        <end position="125"/>
    </location>
</feature>
<organism evidence="3 4">
    <name type="scientific">Taxus chinensis</name>
    <name type="common">Chinese yew</name>
    <name type="synonym">Taxus wallichiana var. chinensis</name>
    <dbReference type="NCBI Taxonomy" id="29808"/>
    <lineage>
        <taxon>Eukaryota</taxon>
        <taxon>Viridiplantae</taxon>
        <taxon>Streptophyta</taxon>
        <taxon>Embryophyta</taxon>
        <taxon>Tracheophyta</taxon>
        <taxon>Spermatophyta</taxon>
        <taxon>Pinopsida</taxon>
        <taxon>Pinidae</taxon>
        <taxon>Conifers II</taxon>
        <taxon>Cupressales</taxon>
        <taxon>Taxaceae</taxon>
        <taxon>Taxus</taxon>
    </lineage>
</organism>
<keyword evidence="4" id="KW-1185">Reference proteome</keyword>
<proteinExistence type="predicted"/>
<comment type="caution">
    <text evidence="3">The sequence shown here is derived from an EMBL/GenBank/DDBJ whole genome shotgun (WGS) entry which is preliminary data.</text>
</comment>
<dbReference type="AlphaFoldDB" id="A0AA38KWT4"/>
<keyword evidence="2" id="KW-0812">Transmembrane</keyword>
<sequence length="401" mass="44661">MNSANNEENGGIKRENSIRARNQDRGVARQNSFGLPAPNLTTRQSSMVRQNSAIATEPTEVRSMARQNSTRPRSVDPGIGGIDHPVPSPSVAYNQNRPYRWGFTDLASAFNWGVIVLTLGSYGLLLSTPVFWLCWSILVTEAVIFYSLRPYWLWIEKENSAKPDRGRAGAVFLKVGMAVALITMICYDHHFGQRQNKILFIAGFLIILVEGFSSFVLLGEEFGSLMRSSSDNKMRRLRSITEGHKYDVINFLTPSVINGMIGVTGAVSLGGNLGSLMTEKAYWILASILVVDLVAEAIHRFDLGERSLFDLLPEKMPNRHYLAILLRLIVEGCLCYWMAQEISQTSYFPSHMDVADCDGKCQERSKNLLITMVALGGLQAAATFTSPLWSCLLAPQYVPYF</sequence>